<gene>
    <name evidence="1" type="ORF">ST32_0073</name>
</gene>
<accession>A0A218MAK5</accession>
<name>A0A218MAK5_9CAUD</name>
<dbReference type="EMBL" id="MF044458">
    <property type="protein sequence ID" value="ASD53982.1"/>
    <property type="molecule type" value="Genomic_DNA"/>
</dbReference>
<evidence type="ECO:0000313" key="1">
    <source>
        <dbReference type="EMBL" id="ASD53982.1"/>
    </source>
</evidence>
<dbReference type="Pfam" id="PF11041">
    <property type="entry name" value="Phage_Wedge1"/>
    <property type="match status" value="1"/>
</dbReference>
<protein>
    <recommendedName>
        <fullName evidence="3">Baseplate protein</fullName>
    </recommendedName>
</protein>
<sequence length="213" mass="23511">MAGKHGLDMLLSQYALSPNLRKYISIFLEEFAEVKKAMADSIKYRYLADSFGIMVDDLAYLVGASRVIHGAAALGYFGFYANPGAFSAGDDNNPSVGGILKSDYDRDSGDFVRTDAQLKDAIRARIIKITGNCTIEQIIMYIELVVGRELKLQIVEGFQTMDYVVHEMLSVPEKVLMAHMLPNFKPVGVKITLRDAGGNIALVYGSKDYPPEK</sequence>
<keyword evidence="2" id="KW-1185">Reference proteome</keyword>
<evidence type="ECO:0008006" key="3">
    <source>
        <dbReference type="Google" id="ProtNLM"/>
    </source>
</evidence>
<evidence type="ECO:0000313" key="2">
    <source>
        <dbReference type="Proteomes" id="UP000222133"/>
    </source>
</evidence>
<reference evidence="2" key="1">
    <citation type="submission" date="2017-05" db="EMBL/GenBank/DDBJ databases">
        <title>ST32 complete genome sequence.</title>
        <authorList>
            <person name="Liu X."/>
            <person name="Liu H."/>
        </authorList>
    </citation>
    <scope>NUCLEOTIDE SEQUENCE [LARGE SCALE GENOMIC DNA]</scope>
</reference>
<organism evidence="1 2">
    <name type="scientific">Escherichia phage ST32</name>
    <dbReference type="NCBI Taxonomy" id="2005048"/>
    <lineage>
        <taxon>Viruses</taxon>
        <taxon>Duplodnaviria</taxon>
        <taxon>Heunggongvirae</taxon>
        <taxon>Uroviricota</taxon>
        <taxon>Caudoviricetes</taxon>
        <taxon>Chaseviridae</taxon>
        <taxon>Cleopatravirinae</taxon>
        <taxon>Carltongylesvirus</taxon>
        <taxon>Carltongylesvirus ST32</taxon>
    </lineage>
</organism>
<proteinExistence type="predicted"/>
<dbReference type="Proteomes" id="UP000222133">
    <property type="component" value="Segment"/>
</dbReference>
<dbReference type="InterPro" id="IPR021283">
    <property type="entry name" value="Phage_Wedge1"/>
</dbReference>